<dbReference type="Gene3D" id="4.10.860.10">
    <property type="entry name" value="UVR domain"/>
    <property type="match status" value="1"/>
</dbReference>
<gene>
    <name evidence="7" type="primary">uvrC</name>
    <name evidence="11" type="ordered locus">Sulac_2795</name>
</gene>
<dbReference type="PATRIC" id="fig|679936.5.peg.2889"/>
<dbReference type="Pfam" id="PF14520">
    <property type="entry name" value="HHH_5"/>
    <property type="match status" value="1"/>
</dbReference>
<dbReference type="Gene3D" id="3.40.1440.10">
    <property type="entry name" value="GIY-YIG endonuclease"/>
    <property type="match status" value="1"/>
</dbReference>
<dbReference type="NCBIfam" id="TIGR00194">
    <property type="entry name" value="uvrC"/>
    <property type="match status" value="1"/>
</dbReference>
<reference evidence="12" key="1">
    <citation type="submission" date="2011-12" db="EMBL/GenBank/DDBJ databases">
        <title>The complete genome of chromosome of Sulfobacillus acidophilus DSM 10332.</title>
        <authorList>
            <person name="Lucas S."/>
            <person name="Han J."/>
            <person name="Lapidus A."/>
            <person name="Bruce D."/>
            <person name="Goodwin L."/>
            <person name="Pitluck S."/>
            <person name="Peters L."/>
            <person name="Kyrpides N."/>
            <person name="Mavromatis K."/>
            <person name="Ivanova N."/>
            <person name="Mikhailova N."/>
            <person name="Chertkov O."/>
            <person name="Saunders E."/>
            <person name="Detter J.C."/>
            <person name="Tapia R."/>
            <person name="Han C."/>
            <person name="Land M."/>
            <person name="Hauser L."/>
            <person name="Markowitz V."/>
            <person name="Cheng J.-F."/>
            <person name="Hugenholtz P."/>
            <person name="Woyke T."/>
            <person name="Wu D."/>
            <person name="Pukall R."/>
            <person name="Gehrich-Schroeter G."/>
            <person name="Schneider S."/>
            <person name="Klenk H.-P."/>
            <person name="Eisen J.A."/>
        </authorList>
    </citation>
    <scope>NUCLEOTIDE SEQUENCE [LARGE SCALE GENOMIC DNA]</scope>
    <source>
        <strain evidence="12">ATCC 700253 / DSM 10332 / NAL</strain>
    </source>
</reference>
<dbReference type="PROSITE" id="PS50165">
    <property type="entry name" value="UVRC"/>
    <property type="match status" value="1"/>
</dbReference>
<dbReference type="Pfam" id="PF22920">
    <property type="entry name" value="UvrC_RNaseH"/>
    <property type="match status" value="1"/>
</dbReference>
<dbReference type="Pfam" id="PF02151">
    <property type="entry name" value="UVR"/>
    <property type="match status" value="1"/>
</dbReference>
<proteinExistence type="inferred from homology"/>
<dbReference type="SMART" id="SM00278">
    <property type="entry name" value="HhH1"/>
    <property type="match status" value="2"/>
</dbReference>
<organism evidence="11 12">
    <name type="scientific">Sulfobacillus acidophilus (strain ATCC 700253 / DSM 10332 / NAL)</name>
    <dbReference type="NCBI Taxonomy" id="679936"/>
    <lineage>
        <taxon>Bacteria</taxon>
        <taxon>Bacillati</taxon>
        <taxon>Bacillota</taxon>
        <taxon>Clostridia</taxon>
        <taxon>Eubacteriales</taxon>
        <taxon>Clostridiales Family XVII. Incertae Sedis</taxon>
        <taxon>Sulfobacillus</taxon>
    </lineage>
</organism>
<keyword evidence="2 7" id="KW-0227">DNA damage</keyword>
<evidence type="ECO:0000259" key="10">
    <source>
        <dbReference type="PROSITE" id="PS50165"/>
    </source>
</evidence>
<evidence type="ECO:0000259" key="8">
    <source>
        <dbReference type="PROSITE" id="PS50151"/>
    </source>
</evidence>
<evidence type="ECO:0000256" key="4">
    <source>
        <dbReference type="ARBA" id="ARBA00022881"/>
    </source>
</evidence>
<comment type="similarity">
    <text evidence="7">Belongs to the UvrC family.</text>
</comment>
<dbReference type="InterPro" id="IPR010994">
    <property type="entry name" value="RuvA_2-like"/>
</dbReference>
<dbReference type="PANTHER" id="PTHR30562:SF1">
    <property type="entry name" value="UVRABC SYSTEM PROTEIN C"/>
    <property type="match status" value="1"/>
</dbReference>
<dbReference type="GO" id="GO:0003677">
    <property type="term" value="F:DNA binding"/>
    <property type="evidence" value="ECO:0007669"/>
    <property type="project" value="UniProtKB-UniRule"/>
</dbReference>
<reference evidence="11 12" key="2">
    <citation type="journal article" date="2012" name="Stand. Genomic Sci.">
        <title>Complete genome sequence of the moderately thermophilic mineral-sulfide-oxidizing firmicute Sulfobacillus acidophilus type strain (NAL(T)).</title>
        <authorList>
            <person name="Anderson I."/>
            <person name="Chertkov O."/>
            <person name="Chen A."/>
            <person name="Saunders E."/>
            <person name="Lapidus A."/>
            <person name="Nolan M."/>
            <person name="Lucas S."/>
            <person name="Hammon N."/>
            <person name="Deshpande S."/>
            <person name="Cheng J.F."/>
            <person name="Han C."/>
            <person name="Tapia R."/>
            <person name="Goodwin L.A."/>
            <person name="Pitluck S."/>
            <person name="Liolios K."/>
            <person name="Pagani I."/>
            <person name="Ivanova N."/>
            <person name="Mikhailova N."/>
            <person name="Pati A."/>
            <person name="Palaniappan K."/>
            <person name="Land M."/>
            <person name="Pan C."/>
            <person name="Rohde M."/>
            <person name="Pukall R."/>
            <person name="Goker M."/>
            <person name="Detter J.C."/>
            <person name="Woyke T."/>
            <person name="Bristow J."/>
            <person name="Eisen J.A."/>
            <person name="Markowitz V."/>
            <person name="Hugenholtz P."/>
            <person name="Kyrpides N.C."/>
            <person name="Klenk H.P."/>
            <person name="Mavromatis K."/>
        </authorList>
    </citation>
    <scope>NUCLEOTIDE SEQUENCE [LARGE SCALE GENOMIC DNA]</scope>
    <source>
        <strain evidence="12">ATCC 700253 / DSM 10332 / NAL</strain>
    </source>
</reference>
<dbReference type="NCBIfam" id="NF001824">
    <property type="entry name" value="PRK00558.1-5"/>
    <property type="match status" value="1"/>
</dbReference>
<keyword evidence="5 7" id="KW-0234">DNA repair</keyword>
<dbReference type="InterPro" id="IPR001943">
    <property type="entry name" value="UVR_dom"/>
</dbReference>
<evidence type="ECO:0000256" key="5">
    <source>
        <dbReference type="ARBA" id="ARBA00023204"/>
    </source>
</evidence>
<dbReference type="InterPro" id="IPR000305">
    <property type="entry name" value="GIY-YIG_endonuc"/>
</dbReference>
<dbReference type="HOGENOM" id="CLU_014841_3_2_9"/>
<dbReference type="GO" id="GO:0009432">
    <property type="term" value="P:SOS response"/>
    <property type="evidence" value="ECO:0007669"/>
    <property type="project" value="UniProtKB-UniRule"/>
</dbReference>
<dbReference type="GO" id="GO:0009381">
    <property type="term" value="F:excinuclease ABC activity"/>
    <property type="evidence" value="ECO:0007669"/>
    <property type="project" value="UniProtKB-UniRule"/>
</dbReference>
<dbReference type="InterPro" id="IPR036876">
    <property type="entry name" value="UVR_dom_sf"/>
</dbReference>
<feature type="domain" description="UVR" evidence="8">
    <location>
        <begin position="205"/>
        <end position="240"/>
    </location>
</feature>
<dbReference type="PROSITE" id="PS50151">
    <property type="entry name" value="UVR"/>
    <property type="match status" value="1"/>
</dbReference>
<dbReference type="InterPro" id="IPR038476">
    <property type="entry name" value="UvrC_RNase_H_dom_sf"/>
</dbReference>
<accession>G8TYJ5</accession>
<dbReference type="CDD" id="cd10434">
    <property type="entry name" value="GIY-YIG_UvrC_Cho"/>
    <property type="match status" value="1"/>
</dbReference>
<dbReference type="HAMAP" id="MF_00203">
    <property type="entry name" value="UvrC"/>
    <property type="match status" value="1"/>
</dbReference>
<dbReference type="Proteomes" id="UP000005439">
    <property type="component" value="Chromosome"/>
</dbReference>
<evidence type="ECO:0000256" key="7">
    <source>
        <dbReference type="HAMAP-Rule" id="MF_00203"/>
    </source>
</evidence>
<evidence type="ECO:0000259" key="9">
    <source>
        <dbReference type="PROSITE" id="PS50164"/>
    </source>
</evidence>
<dbReference type="KEGG" id="sap:Sulac_2795"/>
<evidence type="ECO:0000256" key="1">
    <source>
        <dbReference type="ARBA" id="ARBA00022490"/>
    </source>
</evidence>
<comment type="subcellular location">
    <subcellularLocation>
        <location evidence="7">Cytoplasm</location>
    </subcellularLocation>
</comment>
<dbReference type="InterPro" id="IPR050066">
    <property type="entry name" value="UvrABC_protein_C"/>
</dbReference>
<feature type="domain" description="UvrC family homology region profile" evidence="10">
    <location>
        <begin position="268"/>
        <end position="488"/>
    </location>
</feature>
<dbReference type="AlphaFoldDB" id="G8TYJ5"/>
<evidence type="ECO:0000313" key="11">
    <source>
        <dbReference type="EMBL" id="AEW06256.1"/>
    </source>
</evidence>
<protein>
    <recommendedName>
        <fullName evidence="7">UvrABC system protein C</fullName>
        <shortName evidence="7">Protein UvrC</shortName>
    </recommendedName>
    <alternativeName>
        <fullName evidence="7">Excinuclease ABC subunit C</fullName>
    </alternativeName>
</protein>
<keyword evidence="4 7" id="KW-0267">Excision nuclease</keyword>
<evidence type="ECO:0000256" key="3">
    <source>
        <dbReference type="ARBA" id="ARBA00022769"/>
    </source>
</evidence>
<dbReference type="SUPFAM" id="SSF47781">
    <property type="entry name" value="RuvA domain 2-like"/>
    <property type="match status" value="1"/>
</dbReference>
<dbReference type="GO" id="GO:0006289">
    <property type="term" value="P:nucleotide-excision repair"/>
    <property type="evidence" value="ECO:0007669"/>
    <property type="project" value="UniProtKB-UniRule"/>
</dbReference>
<dbReference type="InterPro" id="IPR003583">
    <property type="entry name" value="Hlx-hairpin-Hlx_DNA-bd_motif"/>
</dbReference>
<dbReference type="Pfam" id="PF01541">
    <property type="entry name" value="GIY-YIG"/>
    <property type="match status" value="1"/>
</dbReference>
<comment type="subunit">
    <text evidence="7">Interacts with UvrB in an incision complex.</text>
</comment>
<dbReference type="SUPFAM" id="SSF82771">
    <property type="entry name" value="GIY-YIG endonuclease"/>
    <property type="match status" value="1"/>
</dbReference>
<dbReference type="Pfam" id="PF08459">
    <property type="entry name" value="UvrC_RNaseH_dom"/>
    <property type="match status" value="1"/>
</dbReference>
<dbReference type="GO" id="GO:0009380">
    <property type="term" value="C:excinuclease repair complex"/>
    <property type="evidence" value="ECO:0007669"/>
    <property type="project" value="InterPro"/>
</dbReference>
<comment type="function">
    <text evidence="7">The UvrABC repair system catalyzes the recognition and processing of DNA lesions. UvrC both incises the 5' and 3' sides of the lesion. The N-terminal half is responsible for the 3' incision and the C-terminal half is responsible for the 5' incision.</text>
</comment>
<dbReference type="STRING" id="679936.Sulac_2795"/>
<evidence type="ECO:0000313" key="12">
    <source>
        <dbReference type="Proteomes" id="UP000005439"/>
    </source>
</evidence>
<dbReference type="SUPFAM" id="SSF46600">
    <property type="entry name" value="C-terminal UvrC-binding domain of UvrB"/>
    <property type="match status" value="1"/>
</dbReference>
<dbReference type="InterPro" id="IPR035901">
    <property type="entry name" value="GIY-YIG_endonuc_sf"/>
</dbReference>
<keyword evidence="3 7" id="KW-0228">DNA excision</keyword>
<dbReference type="Gene3D" id="3.30.420.340">
    <property type="entry name" value="UvrC, RNAse H endonuclease domain"/>
    <property type="match status" value="1"/>
</dbReference>
<dbReference type="EMBL" id="CP003179">
    <property type="protein sequence ID" value="AEW06256.1"/>
    <property type="molecule type" value="Genomic_DNA"/>
</dbReference>
<evidence type="ECO:0000256" key="2">
    <source>
        <dbReference type="ARBA" id="ARBA00022763"/>
    </source>
</evidence>
<dbReference type="PROSITE" id="PS50164">
    <property type="entry name" value="GIY_YIG"/>
    <property type="match status" value="1"/>
</dbReference>
<sequence>MQSAEQWREKLAGLPDAPGVYLMKDSEGRVIYVGKALVLKNRVRSYFQEREKLAPKVAAMMRHVADFEIIVTETEVEALILEATLIKQMQPHYNIRLKDDKAYPYLRLTWEEEFPRILVARRPQNDGSRYFGPFPRAQAVRDTIRLLRRIFPIRNCTNQKFANAARPCLQYHIQRCQAPCQGWVTSADYRQMMRAVEQFLEGRTDDVERDLLKRMEEAAAALAFERAAELRDQLKAVREVTQQQQLAQGAGRELDAIHWAVAGDEAWVQVFRVRQGRLTGREALTLTGVAGAEDADIARAFFFQYYAQTVDIPEEILVPRLPDDHGPMVQWLRERRGRSVSLTVPKRGEKARLLELVRKNAELARDESLRRLAVRERDREEALLGIQHALGLEKLPERMECYDISNTQGTESVASMVVFTHGQPDKSQYRRFKIQTVEGPNDFQSMYEVISRRFRHRDLAEEAPHLKKFAVMPDLVIIDGGKGQLGYAVKAMEEAGVGHIPVFGLAKEHEWLYQPGDPHPIILDRDSPALKTLQHLRDEAHRFAITFHRQLRTKRNLRSLLDDVPGIGPKRKRALLRAYPDLHAMRQASVEELAQVPGMTAKAAEELWHYLREDAHGTPSDIVAQ</sequence>
<dbReference type="InterPro" id="IPR047296">
    <property type="entry name" value="GIY-YIG_UvrC_Cho"/>
</dbReference>
<dbReference type="InterPro" id="IPR001162">
    <property type="entry name" value="UvrC_RNase_H_dom"/>
</dbReference>
<keyword evidence="6 7" id="KW-0742">SOS response</keyword>
<feature type="domain" description="GIY-YIG" evidence="9">
    <location>
        <begin position="16"/>
        <end position="95"/>
    </location>
</feature>
<dbReference type="PANTHER" id="PTHR30562">
    <property type="entry name" value="UVRC/OXIDOREDUCTASE"/>
    <property type="match status" value="1"/>
</dbReference>
<dbReference type="FunFam" id="3.40.1440.10:FF:000001">
    <property type="entry name" value="UvrABC system protein C"/>
    <property type="match status" value="1"/>
</dbReference>
<name>G8TYJ5_SULAD</name>
<keyword evidence="12" id="KW-1185">Reference proteome</keyword>
<dbReference type="SMART" id="SM00465">
    <property type="entry name" value="GIYc"/>
    <property type="match status" value="1"/>
</dbReference>
<dbReference type="Gene3D" id="1.10.150.20">
    <property type="entry name" value="5' to 3' exonuclease, C-terminal subdomain"/>
    <property type="match status" value="1"/>
</dbReference>
<keyword evidence="1 7" id="KW-0963">Cytoplasm</keyword>
<evidence type="ECO:0000256" key="6">
    <source>
        <dbReference type="ARBA" id="ARBA00023236"/>
    </source>
</evidence>
<dbReference type="InterPro" id="IPR004791">
    <property type="entry name" value="UvrC"/>
</dbReference>
<dbReference type="GO" id="GO:0005737">
    <property type="term" value="C:cytoplasm"/>
    <property type="evidence" value="ECO:0007669"/>
    <property type="project" value="UniProtKB-SubCell"/>
</dbReference>